<evidence type="ECO:0008006" key="7">
    <source>
        <dbReference type="Google" id="ProtNLM"/>
    </source>
</evidence>
<evidence type="ECO:0000313" key="6">
    <source>
        <dbReference type="RefSeq" id="XP_030982550.1"/>
    </source>
</evidence>
<reference evidence="5 6" key="1">
    <citation type="journal article" date="2019" name="Mol. Biol. Evol.">
        <title>Blast fungal genomes show frequent chromosomal changes, gene gains and losses, and effector gene turnover.</title>
        <authorList>
            <person name="Gomez Luciano L.B."/>
            <person name="Jason Tsai I."/>
            <person name="Chuma I."/>
            <person name="Tosa Y."/>
            <person name="Chen Y.H."/>
            <person name="Li J.Y."/>
            <person name="Li M.Y."/>
            <person name="Jade Lu M.Y."/>
            <person name="Nakayashiki H."/>
            <person name="Li W.H."/>
        </authorList>
    </citation>
    <scope>NUCLEOTIDE SEQUENCE [LARGE SCALE GENOMIC DNA]</scope>
    <source>
        <strain evidence="5 6">NI907</strain>
    </source>
</reference>
<dbReference type="Pfam" id="PF14497">
    <property type="entry name" value="GST_C_3"/>
    <property type="match status" value="1"/>
</dbReference>
<gene>
    <name evidence="6" type="ORF">PgNI_05815</name>
</gene>
<dbReference type="PANTHER" id="PTHR44051:SF8">
    <property type="entry name" value="GLUTATHIONE S-TRANSFERASE GSTA"/>
    <property type="match status" value="1"/>
</dbReference>
<evidence type="ECO:0000259" key="3">
    <source>
        <dbReference type="PROSITE" id="PS50404"/>
    </source>
</evidence>
<dbReference type="KEGG" id="pgri:PgNI_05815"/>
<feature type="compositionally biased region" description="Basic and acidic residues" evidence="2">
    <location>
        <begin position="288"/>
        <end position="298"/>
    </location>
</feature>
<dbReference type="Pfam" id="PF13409">
    <property type="entry name" value="GST_N_2"/>
    <property type="match status" value="1"/>
</dbReference>
<dbReference type="RefSeq" id="XP_030982550.1">
    <property type="nucleotide sequence ID" value="XM_031125846.1"/>
</dbReference>
<proteinExistence type="inferred from homology"/>
<dbReference type="SUPFAM" id="SSF47616">
    <property type="entry name" value="GST C-terminal domain-like"/>
    <property type="match status" value="1"/>
</dbReference>
<comment type="similarity">
    <text evidence="1">Belongs to the GST superfamily.</text>
</comment>
<dbReference type="SFLD" id="SFLDS00019">
    <property type="entry name" value="Glutathione_Transferase_(cytos"/>
    <property type="match status" value="1"/>
</dbReference>
<dbReference type="Gene3D" id="3.40.30.10">
    <property type="entry name" value="Glutaredoxin"/>
    <property type="match status" value="1"/>
</dbReference>
<dbReference type="Gene3D" id="1.20.1050.10">
    <property type="match status" value="1"/>
</dbReference>
<dbReference type="PROSITE" id="PS50405">
    <property type="entry name" value="GST_CTER"/>
    <property type="match status" value="1"/>
</dbReference>
<dbReference type="InterPro" id="IPR004046">
    <property type="entry name" value="GST_C"/>
</dbReference>
<evidence type="ECO:0000256" key="2">
    <source>
        <dbReference type="SAM" id="MobiDB-lite"/>
    </source>
</evidence>
<organism evidence="5 6">
    <name type="scientific">Pyricularia grisea</name>
    <name type="common">Crabgrass-specific blast fungus</name>
    <name type="synonym">Magnaporthe grisea</name>
    <dbReference type="NCBI Taxonomy" id="148305"/>
    <lineage>
        <taxon>Eukaryota</taxon>
        <taxon>Fungi</taxon>
        <taxon>Dikarya</taxon>
        <taxon>Ascomycota</taxon>
        <taxon>Pezizomycotina</taxon>
        <taxon>Sordariomycetes</taxon>
        <taxon>Sordariomycetidae</taxon>
        <taxon>Magnaporthales</taxon>
        <taxon>Pyriculariaceae</taxon>
        <taxon>Pyricularia</taxon>
    </lineage>
</organism>
<reference evidence="6" key="2">
    <citation type="submission" date="2019-10" db="EMBL/GenBank/DDBJ databases">
        <authorList>
            <consortium name="NCBI Genome Project"/>
        </authorList>
    </citation>
    <scope>NUCLEOTIDE SEQUENCE</scope>
    <source>
        <strain evidence="6">NI907</strain>
    </source>
</reference>
<reference evidence="6" key="3">
    <citation type="submission" date="2025-08" db="UniProtKB">
        <authorList>
            <consortium name="RefSeq"/>
        </authorList>
    </citation>
    <scope>IDENTIFICATION</scope>
    <source>
        <strain evidence="6">NI907</strain>
    </source>
</reference>
<keyword evidence="5" id="KW-1185">Reference proteome</keyword>
<dbReference type="GeneID" id="41960755"/>
<dbReference type="InterPro" id="IPR010987">
    <property type="entry name" value="Glutathione-S-Trfase_C-like"/>
</dbReference>
<name>A0A6P8B5Y5_PYRGI</name>
<dbReference type="InterPro" id="IPR004045">
    <property type="entry name" value="Glutathione_S-Trfase_N"/>
</dbReference>
<dbReference type="InterPro" id="IPR036249">
    <property type="entry name" value="Thioredoxin-like_sf"/>
</dbReference>
<feature type="domain" description="GST C-terminal" evidence="4">
    <location>
        <begin position="165"/>
        <end position="289"/>
    </location>
</feature>
<dbReference type="AlphaFoldDB" id="A0A6P8B5Y5"/>
<dbReference type="PROSITE" id="PS50404">
    <property type="entry name" value="GST_NTER"/>
    <property type="match status" value="1"/>
</dbReference>
<dbReference type="CDD" id="cd03048">
    <property type="entry name" value="GST_N_Ure2p_like"/>
    <property type="match status" value="1"/>
</dbReference>
<dbReference type="SUPFAM" id="SSF52833">
    <property type="entry name" value="Thioredoxin-like"/>
    <property type="match status" value="1"/>
</dbReference>
<sequence length="320" mass="36368">MWPSLTRQTICSRGSSRAWKQLVGAVSSSQLTTSRAHAIRPQPQTQNPYYSFIKTKTRAASTSQQPANMGIKTDIHLYTTGTPNGIKVSILLEELGLEYQVTKIDIMKNVQKEQWFLDINPNGRIPALTDTFTDGKTINLFESASIMQYLVDRYDTEHKVSYPHGSREHYQVQNWLYWQMGGLGPMQGQANHFSRYAPEKIQYGIDRYQNETRRLYGVMETQLASNPSGYLVGDKATIADFACWGWVAGYSWCGIDIEPFPHLKAWLFKLKERPGLDKGRNVPTPHTALDHVGKSQEELDKMAEESRKWIQAGMATDAKK</sequence>
<dbReference type="SFLD" id="SFLDG00358">
    <property type="entry name" value="Main_(cytGST)"/>
    <property type="match status" value="1"/>
</dbReference>
<dbReference type="FunFam" id="3.40.30.10:FF:000172">
    <property type="entry name" value="Glutathione S-transferase GstA"/>
    <property type="match status" value="1"/>
</dbReference>
<accession>A0A6P8B5Y5</accession>
<protein>
    <recommendedName>
        <fullName evidence="7">Glutathione S-transferase</fullName>
    </recommendedName>
</protein>
<feature type="domain" description="GST N-terminal" evidence="3">
    <location>
        <begin position="72"/>
        <end position="158"/>
    </location>
</feature>
<feature type="region of interest" description="Disordered" evidence="2">
    <location>
        <begin position="278"/>
        <end position="298"/>
    </location>
</feature>
<dbReference type="InterPro" id="IPR040079">
    <property type="entry name" value="Glutathione_S-Trfase"/>
</dbReference>
<dbReference type="CDD" id="cd10291">
    <property type="entry name" value="GST_C_YfcG_like"/>
    <property type="match status" value="1"/>
</dbReference>
<dbReference type="Proteomes" id="UP000515153">
    <property type="component" value="Chromosome I"/>
</dbReference>
<evidence type="ECO:0000313" key="5">
    <source>
        <dbReference type="Proteomes" id="UP000515153"/>
    </source>
</evidence>
<dbReference type="SFLD" id="SFLDG01151">
    <property type="entry name" value="Main.2:_Nu-like"/>
    <property type="match status" value="1"/>
</dbReference>
<dbReference type="InterPro" id="IPR036282">
    <property type="entry name" value="Glutathione-S-Trfase_C_sf"/>
</dbReference>
<dbReference type="PANTHER" id="PTHR44051">
    <property type="entry name" value="GLUTATHIONE S-TRANSFERASE-RELATED"/>
    <property type="match status" value="1"/>
</dbReference>
<evidence type="ECO:0000259" key="4">
    <source>
        <dbReference type="PROSITE" id="PS50405"/>
    </source>
</evidence>
<evidence type="ECO:0000256" key="1">
    <source>
        <dbReference type="ARBA" id="ARBA00007409"/>
    </source>
</evidence>